<name>A0ABY6ZCH6_9BACL</name>
<dbReference type="SUPFAM" id="SSF55347">
    <property type="entry name" value="Glyceraldehyde-3-phosphate dehydrogenase-like, C-terminal domain"/>
    <property type="match status" value="1"/>
</dbReference>
<feature type="domain" description="Gfo/Idh/MocA-like oxidoreductase N-terminal" evidence="1">
    <location>
        <begin position="5"/>
        <end position="122"/>
    </location>
</feature>
<dbReference type="InterPro" id="IPR000683">
    <property type="entry name" value="Gfo/Idh/MocA-like_OxRdtase_N"/>
</dbReference>
<keyword evidence="4" id="KW-1185">Reference proteome</keyword>
<gene>
    <name evidence="3" type="ORF">NZD89_15570</name>
</gene>
<dbReference type="Gene3D" id="3.30.360.10">
    <property type="entry name" value="Dihydrodipicolinate Reductase, domain 2"/>
    <property type="match status" value="1"/>
</dbReference>
<organism evidence="3 4">
    <name type="scientific">Alicyclobacillus fastidiosus</name>
    <dbReference type="NCBI Taxonomy" id="392011"/>
    <lineage>
        <taxon>Bacteria</taxon>
        <taxon>Bacillati</taxon>
        <taxon>Bacillota</taxon>
        <taxon>Bacilli</taxon>
        <taxon>Bacillales</taxon>
        <taxon>Alicyclobacillaceae</taxon>
        <taxon>Alicyclobacillus</taxon>
    </lineage>
</organism>
<evidence type="ECO:0000313" key="4">
    <source>
        <dbReference type="Proteomes" id="UP001164761"/>
    </source>
</evidence>
<proteinExistence type="predicted"/>
<dbReference type="Gene3D" id="3.40.50.720">
    <property type="entry name" value="NAD(P)-binding Rossmann-like Domain"/>
    <property type="match status" value="1"/>
</dbReference>
<reference evidence="3" key="1">
    <citation type="submission" date="2022-08" db="EMBL/GenBank/DDBJ databases">
        <title>Alicyclobacillus fastidiosus DSM 17978, complete genome.</title>
        <authorList>
            <person name="Wang Q."/>
            <person name="Cai R."/>
            <person name="Wang Z."/>
        </authorList>
    </citation>
    <scope>NUCLEOTIDE SEQUENCE</scope>
    <source>
        <strain evidence="3">DSM 17978</strain>
    </source>
</reference>
<dbReference type="InterPro" id="IPR055170">
    <property type="entry name" value="GFO_IDH_MocA-like_dom"/>
</dbReference>
<dbReference type="EMBL" id="CP104067">
    <property type="protein sequence ID" value="WAH39821.1"/>
    <property type="molecule type" value="Genomic_DNA"/>
</dbReference>
<feature type="domain" description="GFO/IDH/MocA-like oxidoreductase" evidence="2">
    <location>
        <begin position="132"/>
        <end position="253"/>
    </location>
</feature>
<dbReference type="Proteomes" id="UP001164761">
    <property type="component" value="Chromosome"/>
</dbReference>
<dbReference type="Pfam" id="PF01408">
    <property type="entry name" value="GFO_IDH_MocA"/>
    <property type="match status" value="1"/>
</dbReference>
<dbReference type="InterPro" id="IPR051450">
    <property type="entry name" value="Gfo/Idh/MocA_Oxidoreductases"/>
</dbReference>
<dbReference type="Pfam" id="PF22725">
    <property type="entry name" value="GFO_IDH_MocA_C3"/>
    <property type="match status" value="1"/>
</dbReference>
<sequence length="340" mass="37787">MAKYRVVVVGCGGMSNKWFDYLALRTDTEVVGLVDIFIDAAKSMAERRQLEVPVFSDLEEAIEVTKPNVICDVTIPDSHRQVAQTALAAGCHILGEKPMGASLEDARAILHAANQSSSRYTVMQNRRYNQQIRAVRDGIQRGMIGKVGAIHADFFIGAHFGGFRDAMANPLILDMAIHTFDQARFISGADPVSVFCHEFNMPGSWYQGNASAVCLFEMNDGSVFTYRGSWSSEGFNTSWESDWRVIGSLGTLRWDGTNPPVCQVVDETKPHAFIHEYKKIKLPMTWEGQEGHWGCLDEMFAAIDEDRPAETDSKDNIKSVAMVFGAIESAKTGKKVRIEY</sequence>
<protein>
    <submittedName>
        <fullName evidence="3">Gfo/Idh/MocA family oxidoreductase</fullName>
    </submittedName>
</protein>
<dbReference type="PANTHER" id="PTHR43377:SF1">
    <property type="entry name" value="BILIVERDIN REDUCTASE A"/>
    <property type="match status" value="1"/>
</dbReference>
<dbReference type="PANTHER" id="PTHR43377">
    <property type="entry name" value="BILIVERDIN REDUCTASE A"/>
    <property type="match status" value="1"/>
</dbReference>
<evidence type="ECO:0000259" key="1">
    <source>
        <dbReference type="Pfam" id="PF01408"/>
    </source>
</evidence>
<evidence type="ECO:0000259" key="2">
    <source>
        <dbReference type="Pfam" id="PF22725"/>
    </source>
</evidence>
<dbReference type="SUPFAM" id="SSF51735">
    <property type="entry name" value="NAD(P)-binding Rossmann-fold domains"/>
    <property type="match status" value="1"/>
</dbReference>
<evidence type="ECO:0000313" key="3">
    <source>
        <dbReference type="EMBL" id="WAH39821.1"/>
    </source>
</evidence>
<accession>A0ABY6ZCH6</accession>
<dbReference type="InterPro" id="IPR036291">
    <property type="entry name" value="NAD(P)-bd_dom_sf"/>
</dbReference>
<dbReference type="RefSeq" id="WP_268003719.1">
    <property type="nucleotide sequence ID" value="NZ_BSUT01000001.1"/>
</dbReference>